<dbReference type="SUPFAM" id="SSF53474">
    <property type="entry name" value="alpha/beta-Hydrolases"/>
    <property type="match status" value="1"/>
</dbReference>
<dbReference type="Gene3D" id="3.40.50.1820">
    <property type="entry name" value="alpha/beta hydrolase"/>
    <property type="match status" value="1"/>
</dbReference>
<protein>
    <recommendedName>
        <fullName evidence="5">Alpha/beta hydrolase family protein</fullName>
    </recommendedName>
</protein>
<organism evidence="3 4">
    <name type="scientific">Roseimaritima ulvae</name>
    <dbReference type="NCBI Taxonomy" id="980254"/>
    <lineage>
        <taxon>Bacteria</taxon>
        <taxon>Pseudomonadati</taxon>
        <taxon>Planctomycetota</taxon>
        <taxon>Planctomycetia</taxon>
        <taxon>Pirellulales</taxon>
        <taxon>Pirellulaceae</taxon>
        <taxon>Roseimaritima</taxon>
    </lineage>
</organism>
<dbReference type="PANTHER" id="PTHR43037:SF1">
    <property type="entry name" value="BLL1128 PROTEIN"/>
    <property type="match status" value="1"/>
</dbReference>
<keyword evidence="1 2" id="KW-0732">Signal</keyword>
<dbReference type="EMBL" id="CP042914">
    <property type="protein sequence ID" value="QEG42913.1"/>
    <property type="molecule type" value="Genomic_DNA"/>
</dbReference>
<dbReference type="PANTHER" id="PTHR43037">
    <property type="entry name" value="UNNAMED PRODUCT-RELATED"/>
    <property type="match status" value="1"/>
</dbReference>
<evidence type="ECO:0000313" key="4">
    <source>
        <dbReference type="Proteomes" id="UP000325286"/>
    </source>
</evidence>
<gene>
    <name evidence="3" type="ORF">UC8_49550</name>
</gene>
<dbReference type="OrthoDB" id="1955879at2"/>
<feature type="chain" id="PRO_5022919594" description="Alpha/beta hydrolase family protein" evidence="2">
    <location>
        <begin position="21"/>
        <end position="796"/>
    </location>
</feature>
<proteinExistence type="predicted"/>
<sequence precursor="true">MRWILAVLCGLIVWTTAASTRAEYNVPLINGMTVRGSVVEISSLSKDAFQQGGAGPQVVTRPVWMIDDGLRRVFVHQQGMVAIQNDGVIPQVRDLQSKLEIHQPVPINGKVIASVGAVQAVTPFNDFGRRQIVIAGPDGSPLAIWQGITEVNARYVKLRALNASKDFLWDSRIATSSIPRDQLRRILHNRMAPLTFEIRTELVRFFIEAEMFDEARLELLATIDAFPDQPNLKKQLTSIVQAQAIQLLNEAKQRRQAGQFQLARRMLSEIALDEFAMVTRLQFRDALADLDEELAKGKKLTDQLADQINAMKPGDAQPLRPLLAEIQREISPNTLARLSDYQRLGQDEALSLESRVALALGGWMLGPGSSLQNLALAKSLIQVRELVARYLATTNDADRKVILDQLRQLEGANVEMIAKLLPLLPPALPLPERPEDQPPSVEHPPEMYRVEIDGPEHLATEYLVQLPPEYDPLRAYPVIVSLHPPAGSPRAQIEWWAGGYNENLEMRLGQASRRGFVVIAPAWTRPLQARYEYTEREHHRVMSCVRDAMRRVSIDADRVFISGHGEGGTAAWDLAVSHPDVWAGLVSIGGEPGKYIIHYGPNAEKIPMYLVLGEMAGSQAPLVRFGFVLDDYMNPRQQAMVVMYRGRGPEDFHEEIHHLFDWMSLQANARSDPPKEIEAVTLRGGDRFFWWLEMEQVDERNVVNPFLWDQVKRKPKATVKASVAANNTIRLTQGPADRYTLWLSPSMGVDLNEQVLVRFGSRLARYDFEGDIKTILEDARRRADRKRPYWAKVQVP</sequence>
<feature type="signal peptide" evidence="2">
    <location>
        <begin position="1"/>
        <end position="20"/>
    </location>
</feature>
<evidence type="ECO:0000313" key="3">
    <source>
        <dbReference type="EMBL" id="QEG42913.1"/>
    </source>
</evidence>
<dbReference type="KEGG" id="rul:UC8_49550"/>
<evidence type="ECO:0000256" key="1">
    <source>
        <dbReference type="ARBA" id="ARBA00022729"/>
    </source>
</evidence>
<reference evidence="3 4" key="1">
    <citation type="submission" date="2019-08" db="EMBL/GenBank/DDBJ databases">
        <title>Deep-cultivation of Planctomycetes and their phenomic and genomic characterization uncovers novel biology.</title>
        <authorList>
            <person name="Wiegand S."/>
            <person name="Jogler M."/>
            <person name="Boedeker C."/>
            <person name="Pinto D."/>
            <person name="Vollmers J."/>
            <person name="Rivas-Marin E."/>
            <person name="Kohn T."/>
            <person name="Peeters S.H."/>
            <person name="Heuer A."/>
            <person name="Rast P."/>
            <person name="Oberbeckmann S."/>
            <person name="Bunk B."/>
            <person name="Jeske O."/>
            <person name="Meyerdierks A."/>
            <person name="Storesund J.E."/>
            <person name="Kallscheuer N."/>
            <person name="Luecker S."/>
            <person name="Lage O.M."/>
            <person name="Pohl T."/>
            <person name="Merkel B.J."/>
            <person name="Hornburger P."/>
            <person name="Mueller R.-W."/>
            <person name="Bruemmer F."/>
            <person name="Labrenz M."/>
            <person name="Spormann A.M."/>
            <person name="Op den Camp H."/>
            <person name="Overmann J."/>
            <person name="Amann R."/>
            <person name="Jetten M.S.M."/>
            <person name="Mascher T."/>
            <person name="Medema M.H."/>
            <person name="Devos D.P."/>
            <person name="Kaster A.-K."/>
            <person name="Ovreas L."/>
            <person name="Rohde M."/>
            <person name="Galperin M.Y."/>
            <person name="Jogler C."/>
        </authorList>
    </citation>
    <scope>NUCLEOTIDE SEQUENCE [LARGE SCALE GENOMIC DNA]</scope>
    <source>
        <strain evidence="3 4">UC8</strain>
    </source>
</reference>
<evidence type="ECO:0000256" key="2">
    <source>
        <dbReference type="SAM" id="SignalP"/>
    </source>
</evidence>
<dbReference type="InterPro" id="IPR029058">
    <property type="entry name" value="AB_hydrolase_fold"/>
</dbReference>
<dbReference type="Proteomes" id="UP000325286">
    <property type="component" value="Chromosome"/>
</dbReference>
<accession>A0A5B9R8H3</accession>
<dbReference type="InterPro" id="IPR050955">
    <property type="entry name" value="Plant_Biomass_Hydrol_Est"/>
</dbReference>
<name>A0A5B9R8H3_9BACT</name>
<dbReference type="RefSeq" id="WP_068132892.1">
    <property type="nucleotide sequence ID" value="NZ_CP042914.1"/>
</dbReference>
<keyword evidence="4" id="KW-1185">Reference proteome</keyword>
<evidence type="ECO:0008006" key="5">
    <source>
        <dbReference type="Google" id="ProtNLM"/>
    </source>
</evidence>
<dbReference type="AlphaFoldDB" id="A0A5B9R8H3"/>